<evidence type="ECO:0000313" key="2">
    <source>
        <dbReference type="EMBL" id="TFH80282.1"/>
    </source>
</evidence>
<feature type="domain" description="MaoC-like" evidence="1">
    <location>
        <begin position="23"/>
        <end position="120"/>
    </location>
</feature>
<gene>
    <name evidence="2" type="ORF">E4J90_12505</name>
</gene>
<dbReference type="SUPFAM" id="SSF54637">
    <property type="entry name" value="Thioesterase/thiol ester dehydrase-isomerase"/>
    <property type="match status" value="1"/>
</dbReference>
<accession>A0A4Y8VIK1</accession>
<dbReference type="PANTHER" id="PTHR43437:SF3">
    <property type="entry name" value="HYDROXYACYL-THIOESTER DEHYDRATASE TYPE 2, MITOCHONDRIAL"/>
    <property type="match status" value="1"/>
</dbReference>
<dbReference type="InterPro" id="IPR050965">
    <property type="entry name" value="UPF0336/Enoyl-CoA_hydratase"/>
</dbReference>
<comment type="caution">
    <text evidence="2">The sequence shown here is derived from an EMBL/GenBank/DDBJ whole genome shotgun (WGS) entry which is preliminary data.</text>
</comment>
<name>A0A4Y8VIK1_9PSED</name>
<dbReference type="CDD" id="cd03449">
    <property type="entry name" value="R_hydratase"/>
    <property type="match status" value="1"/>
</dbReference>
<organism evidence="2 3">
    <name type="scientific">Pseudomonas kribbensis</name>
    <dbReference type="NCBI Taxonomy" id="1628086"/>
    <lineage>
        <taxon>Bacteria</taxon>
        <taxon>Pseudomonadati</taxon>
        <taxon>Pseudomonadota</taxon>
        <taxon>Gammaproteobacteria</taxon>
        <taxon>Pseudomonadales</taxon>
        <taxon>Pseudomonadaceae</taxon>
        <taxon>Pseudomonas</taxon>
    </lineage>
</organism>
<dbReference type="InterPro" id="IPR002539">
    <property type="entry name" value="MaoC-like_dom"/>
</dbReference>
<evidence type="ECO:0000313" key="3">
    <source>
        <dbReference type="Proteomes" id="UP000297555"/>
    </source>
</evidence>
<dbReference type="AlphaFoldDB" id="A0A4Y8VIK1"/>
<dbReference type="GO" id="GO:0006633">
    <property type="term" value="P:fatty acid biosynthetic process"/>
    <property type="evidence" value="ECO:0007669"/>
    <property type="project" value="TreeGrafter"/>
</dbReference>
<reference evidence="2 3" key="1">
    <citation type="submission" date="2019-03" db="EMBL/GenBank/DDBJ databases">
        <title>Draft genome sequence of humic substances-degrading Pseudomonas kribbensis CHA-19 from forest soil.</title>
        <authorList>
            <person name="Kim D."/>
        </authorList>
    </citation>
    <scope>NUCLEOTIDE SEQUENCE [LARGE SCALE GENOMIC DNA]</scope>
    <source>
        <strain evidence="2 3">CHA-19</strain>
    </source>
</reference>
<dbReference type="InterPro" id="IPR029069">
    <property type="entry name" value="HotDog_dom_sf"/>
</dbReference>
<protein>
    <submittedName>
        <fullName evidence="2">MaoC family dehydratase</fullName>
    </submittedName>
</protein>
<dbReference type="Proteomes" id="UP000297555">
    <property type="component" value="Unassembled WGS sequence"/>
</dbReference>
<dbReference type="Pfam" id="PF01575">
    <property type="entry name" value="MaoC_dehydratas"/>
    <property type="match status" value="1"/>
</dbReference>
<dbReference type="RefSeq" id="WP_134826569.1">
    <property type="nucleotide sequence ID" value="NZ_SPDQ01000014.1"/>
</dbReference>
<proteinExistence type="predicted"/>
<dbReference type="PANTHER" id="PTHR43437">
    <property type="entry name" value="HYDROXYACYL-THIOESTER DEHYDRATASE TYPE 2, MITOCHONDRIAL-RELATED"/>
    <property type="match status" value="1"/>
</dbReference>
<dbReference type="OrthoDB" id="9800237at2"/>
<evidence type="ECO:0000259" key="1">
    <source>
        <dbReference type="Pfam" id="PF01575"/>
    </source>
</evidence>
<dbReference type="GO" id="GO:0019171">
    <property type="term" value="F:(3R)-hydroxyacyl-[acyl-carrier-protein] dehydratase activity"/>
    <property type="evidence" value="ECO:0007669"/>
    <property type="project" value="TreeGrafter"/>
</dbReference>
<dbReference type="Gene3D" id="3.10.129.10">
    <property type="entry name" value="Hotdog Thioesterase"/>
    <property type="match status" value="1"/>
</dbReference>
<sequence>MKSFRQHSADGLKIGDRFTLSRCFSVEDILRFAQISRDYNPVHFDQRFAQARHFKAPVSHGLLTASLVTEIGGQIGWLAASMTFNFKRPVYPGDTVTCVWLITELDSKGRATAVVTLTNEDGVVVLEGETRGVVPSADERELLKRLLIAGDSGDAARTPKQ</sequence>
<dbReference type="EMBL" id="SPDQ01000014">
    <property type="protein sequence ID" value="TFH80282.1"/>
    <property type="molecule type" value="Genomic_DNA"/>
</dbReference>